<evidence type="ECO:0000256" key="1">
    <source>
        <dbReference type="SAM" id="MobiDB-lite"/>
    </source>
</evidence>
<gene>
    <name evidence="2" type="ORF">DBV39_17605</name>
</gene>
<protein>
    <submittedName>
        <fullName evidence="2">Uncharacterized protein</fullName>
    </submittedName>
</protein>
<dbReference type="AlphaFoldDB" id="A0A2R4XN72"/>
<name>A0A2R4XN72_9BURK</name>
<evidence type="ECO:0000313" key="3">
    <source>
        <dbReference type="Proteomes" id="UP000244571"/>
    </source>
</evidence>
<organism evidence="2 3">
    <name type="scientific">Orrella marina</name>
    <dbReference type="NCBI Taxonomy" id="2163011"/>
    <lineage>
        <taxon>Bacteria</taxon>
        <taxon>Pseudomonadati</taxon>
        <taxon>Pseudomonadota</taxon>
        <taxon>Betaproteobacteria</taxon>
        <taxon>Burkholderiales</taxon>
        <taxon>Alcaligenaceae</taxon>
        <taxon>Orrella</taxon>
    </lineage>
</organism>
<keyword evidence="3" id="KW-1185">Reference proteome</keyword>
<proteinExistence type="predicted"/>
<accession>A0A2R4XN72</accession>
<feature type="region of interest" description="Disordered" evidence="1">
    <location>
        <begin position="56"/>
        <end position="117"/>
    </location>
</feature>
<dbReference type="EMBL" id="CP028901">
    <property type="protein sequence ID" value="AWB35252.1"/>
    <property type="molecule type" value="Genomic_DNA"/>
</dbReference>
<evidence type="ECO:0000313" key="2">
    <source>
        <dbReference type="EMBL" id="AWB35252.1"/>
    </source>
</evidence>
<dbReference type="Proteomes" id="UP000244571">
    <property type="component" value="Chromosome"/>
</dbReference>
<sequence length="138" mass="14647">MSACGHTHPDDRPAQAGFACQCCGHTGNADFNASKVVRGRGVKGVNLILCGQYREKPGKKTTRMAKKKSHSAGAGRSSRDESQKPVETSARHPAGNGQMPGLQKQESMAVRPAETPTTRLGLAMGAIVRCNSQMDANR</sequence>
<dbReference type="KEGG" id="boz:DBV39_17605"/>
<feature type="compositionally biased region" description="Basic residues" evidence="1">
    <location>
        <begin position="59"/>
        <end position="70"/>
    </location>
</feature>
<reference evidence="2 3" key="1">
    <citation type="submission" date="2018-04" db="EMBL/GenBank/DDBJ databases">
        <title>Bordetella sp. HZ20 isolated from seawater.</title>
        <authorList>
            <person name="Sun C."/>
        </authorList>
    </citation>
    <scope>NUCLEOTIDE SEQUENCE [LARGE SCALE GENOMIC DNA]</scope>
    <source>
        <strain evidence="2 3">HZ20</strain>
    </source>
</reference>